<reference evidence="8 9" key="1">
    <citation type="submission" date="2016-10" db="EMBL/GenBank/DDBJ databases">
        <authorList>
            <person name="de Groot N.N."/>
        </authorList>
    </citation>
    <scope>NUCLEOTIDE SEQUENCE [LARGE SCALE GENOMIC DNA]</scope>
    <source>
        <strain evidence="8 9">DSM 44149</strain>
    </source>
</reference>
<dbReference type="Gene3D" id="3.30.300.30">
    <property type="match status" value="3"/>
</dbReference>
<evidence type="ECO:0000256" key="3">
    <source>
        <dbReference type="ARBA" id="ARBA00022450"/>
    </source>
</evidence>
<feature type="domain" description="Carrier" evidence="7">
    <location>
        <begin position="3096"/>
        <end position="3171"/>
    </location>
</feature>
<evidence type="ECO:0000313" key="8">
    <source>
        <dbReference type="EMBL" id="SDM57375.1"/>
    </source>
</evidence>
<comment type="cofactor">
    <cofactor evidence="1">
        <name>pantetheine 4'-phosphate</name>
        <dbReference type="ChEBI" id="CHEBI:47942"/>
    </cofactor>
</comment>
<dbReference type="FunFam" id="2.30.38.10:FF:000001">
    <property type="entry name" value="Non-ribosomal peptide synthetase PvdI"/>
    <property type="match status" value="2"/>
</dbReference>
<name>A0A1G9UCT7_ALLAB</name>
<dbReference type="CDD" id="cd12117">
    <property type="entry name" value="A_NRPS_Srf_like"/>
    <property type="match status" value="2"/>
</dbReference>
<dbReference type="Pfam" id="PF13193">
    <property type="entry name" value="AMP-binding_C"/>
    <property type="match status" value="3"/>
</dbReference>
<keyword evidence="9" id="KW-1185">Reference proteome</keyword>
<dbReference type="eggNOG" id="COG1020">
    <property type="taxonomic scope" value="Bacteria"/>
</dbReference>
<evidence type="ECO:0000256" key="6">
    <source>
        <dbReference type="ARBA" id="ARBA00023194"/>
    </source>
</evidence>
<dbReference type="Gene3D" id="3.30.559.30">
    <property type="entry name" value="Nonribosomal peptide synthetase, condensation domain"/>
    <property type="match status" value="3"/>
</dbReference>
<dbReference type="OrthoDB" id="2472181at2"/>
<dbReference type="NCBIfam" id="NF003417">
    <property type="entry name" value="PRK04813.1"/>
    <property type="match status" value="3"/>
</dbReference>
<dbReference type="Pfam" id="PF00501">
    <property type="entry name" value="AMP-binding"/>
    <property type="match status" value="3"/>
</dbReference>
<dbReference type="InterPro" id="IPR045851">
    <property type="entry name" value="AMP-bd_C_sf"/>
</dbReference>
<dbReference type="InterPro" id="IPR025110">
    <property type="entry name" value="AMP-bd_C"/>
</dbReference>
<dbReference type="GO" id="GO:0031177">
    <property type="term" value="F:phosphopantetheine binding"/>
    <property type="evidence" value="ECO:0007669"/>
    <property type="project" value="InterPro"/>
</dbReference>
<dbReference type="CDD" id="cd19543">
    <property type="entry name" value="DCL_NRPS"/>
    <property type="match status" value="1"/>
</dbReference>
<dbReference type="SUPFAM" id="SSF52777">
    <property type="entry name" value="CoA-dependent acyltransferases"/>
    <property type="match status" value="6"/>
</dbReference>
<accession>A0A1G9UCT7</accession>
<dbReference type="FunFam" id="3.30.300.30:FF:000010">
    <property type="entry name" value="Enterobactin synthetase component F"/>
    <property type="match status" value="3"/>
</dbReference>
<dbReference type="PROSITE" id="PS00012">
    <property type="entry name" value="PHOSPHOPANTETHEINE"/>
    <property type="match status" value="2"/>
</dbReference>
<dbReference type="CDD" id="cd19534">
    <property type="entry name" value="E_NRPS"/>
    <property type="match status" value="1"/>
</dbReference>
<dbReference type="Proteomes" id="UP000183376">
    <property type="component" value="Chromosome I"/>
</dbReference>
<dbReference type="RefSeq" id="WP_052407849.1">
    <property type="nucleotide sequence ID" value="NZ_JOEF01000023.1"/>
</dbReference>
<dbReference type="InterPro" id="IPR023213">
    <property type="entry name" value="CAT-like_dom_sf"/>
</dbReference>
<dbReference type="GO" id="GO:0008610">
    <property type="term" value="P:lipid biosynthetic process"/>
    <property type="evidence" value="ECO:0007669"/>
    <property type="project" value="UniProtKB-ARBA"/>
</dbReference>
<evidence type="ECO:0000259" key="7">
    <source>
        <dbReference type="PROSITE" id="PS50075"/>
    </source>
</evidence>
<dbReference type="FunFam" id="1.10.1200.10:FF:000005">
    <property type="entry name" value="Nonribosomal peptide synthetase 1"/>
    <property type="match status" value="2"/>
</dbReference>
<proteinExistence type="inferred from homology"/>
<dbReference type="SUPFAM" id="SSF56801">
    <property type="entry name" value="Acetyl-CoA synthetase-like"/>
    <property type="match status" value="3"/>
</dbReference>
<comment type="similarity">
    <text evidence="2">Belongs to the ATP-dependent AMP-binding enzyme family.</text>
</comment>
<organism evidence="8 9">
    <name type="scientific">Allokutzneria albata</name>
    <name type="common">Kibdelosporangium albatum</name>
    <dbReference type="NCBI Taxonomy" id="211114"/>
    <lineage>
        <taxon>Bacteria</taxon>
        <taxon>Bacillati</taxon>
        <taxon>Actinomycetota</taxon>
        <taxon>Actinomycetes</taxon>
        <taxon>Pseudonocardiales</taxon>
        <taxon>Pseudonocardiaceae</taxon>
        <taxon>Allokutzneria</taxon>
    </lineage>
</organism>
<dbReference type="Pfam" id="PF00668">
    <property type="entry name" value="Condensation"/>
    <property type="match status" value="3"/>
</dbReference>
<dbReference type="PROSITE" id="PS50075">
    <property type="entry name" value="CARRIER"/>
    <property type="match status" value="3"/>
</dbReference>
<dbReference type="InterPro" id="IPR001242">
    <property type="entry name" value="Condensation_dom"/>
</dbReference>
<dbReference type="STRING" id="211114.SAMN04489726_2320"/>
<keyword evidence="5" id="KW-0677">Repeat</keyword>
<dbReference type="SMART" id="SM00823">
    <property type="entry name" value="PKS_PP"/>
    <property type="match status" value="3"/>
</dbReference>
<keyword evidence="6" id="KW-0045">Antibiotic biosynthesis</keyword>
<dbReference type="PANTHER" id="PTHR45527">
    <property type="entry name" value="NONRIBOSOMAL PEPTIDE SYNTHETASE"/>
    <property type="match status" value="1"/>
</dbReference>
<dbReference type="InterPro" id="IPR020806">
    <property type="entry name" value="PKS_PP-bd"/>
</dbReference>
<dbReference type="InterPro" id="IPR006162">
    <property type="entry name" value="Ppantetheine_attach_site"/>
</dbReference>
<dbReference type="InterPro" id="IPR020845">
    <property type="entry name" value="AMP-binding_CS"/>
</dbReference>
<evidence type="ECO:0000256" key="1">
    <source>
        <dbReference type="ARBA" id="ARBA00001957"/>
    </source>
</evidence>
<dbReference type="GO" id="GO:0017000">
    <property type="term" value="P:antibiotic biosynthetic process"/>
    <property type="evidence" value="ECO:0007669"/>
    <property type="project" value="UniProtKB-KW"/>
</dbReference>
<keyword evidence="3" id="KW-0596">Phosphopantetheine</keyword>
<dbReference type="Gene3D" id="1.10.1200.10">
    <property type="entry name" value="ACP-like"/>
    <property type="match status" value="3"/>
</dbReference>
<dbReference type="NCBIfam" id="TIGR01733">
    <property type="entry name" value="AA-adenyl-dom"/>
    <property type="match status" value="3"/>
</dbReference>
<dbReference type="PANTHER" id="PTHR45527:SF1">
    <property type="entry name" value="FATTY ACID SYNTHASE"/>
    <property type="match status" value="1"/>
</dbReference>
<gene>
    <name evidence="8" type="ORF">SAMN04489726_2320</name>
</gene>
<dbReference type="EMBL" id="LT629701">
    <property type="protein sequence ID" value="SDM57375.1"/>
    <property type="molecule type" value="Genomic_DNA"/>
</dbReference>
<evidence type="ECO:0000256" key="5">
    <source>
        <dbReference type="ARBA" id="ARBA00022737"/>
    </source>
</evidence>
<dbReference type="InterPro" id="IPR010071">
    <property type="entry name" value="AA_adenyl_dom"/>
</dbReference>
<protein>
    <submittedName>
        <fullName evidence="8">Non-ribosomal peptide synthase domain TIGR01720/amino acid adenylation domain-containing protein</fullName>
    </submittedName>
</protein>
<evidence type="ECO:0000256" key="4">
    <source>
        <dbReference type="ARBA" id="ARBA00022553"/>
    </source>
</evidence>
<dbReference type="FunFam" id="3.40.50.980:FF:000001">
    <property type="entry name" value="Non-ribosomal peptide synthetase"/>
    <property type="match status" value="3"/>
</dbReference>
<feature type="domain" description="Carrier" evidence="7">
    <location>
        <begin position="523"/>
        <end position="598"/>
    </location>
</feature>
<dbReference type="CDD" id="cd05930">
    <property type="entry name" value="A_NRPS"/>
    <property type="match status" value="1"/>
</dbReference>
<dbReference type="PROSITE" id="PS00455">
    <property type="entry name" value="AMP_BINDING"/>
    <property type="match status" value="3"/>
</dbReference>
<feature type="domain" description="Carrier" evidence="7">
    <location>
        <begin position="1578"/>
        <end position="1652"/>
    </location>
</feature>
<dbReference type="NCBIfam" id="TIGR01720">
    <property type="entry name" value="NRPS-para261"/>
    <property type="match status" value="1"/>
</dbReference>
<evidence type="ECO:0000256" key="2">
    <source>
        <dbReference type="ARBA" id="ARBA00006432"/>
    </source>
</evidence>
<dbReference type="GO" id="GO:0044550">
    <property type="term" value="P:secondary metabolite biosynthetic process"/>
    <property type="evidence" value="ECO:0007669"/>
    <property type="project" value="TreeGrafter"/>
</dbReference>
<dbReference type="CDD" id="cd19531">
    <property type="entry name" value="LCL_NRPS-like"/>
    <property type="match status" value="1"/>
</dbReference>
<evidence type="ECO:0000313" key="9">
    <source>
        <dbReference type="Proteomes" id="UP000183376"/>
    </source>
</evidence>
<dbReference type="SUPFAM" id="SSF47336">
    <property type="entry name" value="ACP-like"/>
    <property type="match status" value="3"/>
</dbReference>
<dbReference type="Gene3D" id="2.30.38.10">
    <property type="entry name" value="Luciferase, Domain 3"/>
    <property type="match status" value="3"/>
</dbReference>
<dbReference type="Gene3D" id="3.30.559.10">
    <property type="entry name" value="Chloramphenicol acetyltransferase-like domain"/>
    <property type="match status" value="3"/>
</dbReference>
<dbReference type="InterPro" id="IPR036736">
    <property type="entry name" value="ACP-like_sf"/>
</dbReference>
<dbReference type="InterPro" id="IPR010060">
    <property type="entry name" value="NRPS_synth"/>
</dbReference>
<dbReference type="Pfam" id="PF00550">
    <property type="entry name" value="PP-binding"/>
    <property type="match status" value="3"/>
</dbReference>
<dbReference type="Gene3D" id="3.40.50.980">
    <property type="match status" value="6"/>
</dbReference>
<dbReference type="GO" id="GO:0043041">
    <property type="term" value="P:amino acid activation for nonribosomal peptide biosynthetic process"/>
    <property type="evidence" value="ECO:0007669"/>
    <property type="project" value="TreeGrafter"/>
</dbReference>
<sequence length="3184" mass="344473">MDRAVRLAASTALSFTELFEAQVMRSPEATALAHDDTWLSYAELNARANRLARALVARGATPERLVALVLPRGPEFVISVLAALKAGAPFLPIDAGYPEERIEFLFSDAAPTLVVGVGATEAVVPAGPDAVRLSLDDPGLTAELAGNRSDNLTDADRNAPLALDNAAYVIYTSGSTGRPKGVIITHAGAVTVPRLAERFGLDENSRSLQFAPTGFDAALWDIFTPLFTGGAIVAAATGRTSSYTALAELLVEQKVTHATIPPAALAAMPPETFPQGVSLFLAGEAFAPTLLATWARGRTVVNGYGATEATICTTVSRPLTDAVLPPLGTPVADTTMYVLDERLRPVEPGAVGEAYIGGIGLARGYLNRPGLTAERFVANPFERAGGVMYRTGDLVRLTTDGEWHFVGRADNQVKIRGFRVELGEIELALAAHEQVDRAAVVVRRDDEGGQQLVAHLVAAGAAELDRDTLRAFLGQRLPDYMVPALFIRHDAFPLTEHGKIDRGALSAATGTRLLPGRGAGRTEAGTPTEQRLAEIWRDVLGLDSVGFEDDFFAQGGDSLRALRVLRAAMAAFEVHIPLELLFTEPTIAGFAAAIDALDADALSTIEPAPRSGPIPLSPVQERLWFLQEFDQDSFEYNVDGGLRFVGELDRDALRTAVDGLVAAHESLRLRFGSRAGRGHQTVSPATPVDVSTVDLSGFADAERRAEFERRIRPELTRPFDLRQDPPCRWWLFRFSDTEHVLVFSLHHIVTDGTSVRLMAEELCHRYTAAVEGRAPDITSGRLQYPDFAVWQRAEWSEAATARHLDYWRGQLAELSVAEVATDYPRPAVRRGAGSRCSYRIPDELAARLRQVGADADTTLFATLVAVVQVLLARYTGEQDIAVGTVTNGRSRPEVEHMLGFFINNLVLRSEVDPGLPFGEFLRAVSGTIRDGFAHQDVPFDRIVDALRVDRDTSRTPLFQAIVVLQNAWLTDRELPGARIERADLPDVVAVADLVFEFEEADGRLEGRIGYDTALFAPETIERMAANLLTLLDAVTSDADRPIAAIPALAEDQRRRIVVDFNDSAGPQPLDVPLHELFAGHVRSAPDATAVVYGDDRLSYAELDARSSRLAHHLIGVGVRPGDVVAICAERGLDLPIGLLAILKTGAAYLTVDAKAPVERTRFMIDDAGAAVAVVTERYADQYRDIVARVIVPDSEEAEIARQPSQAPDIAVTGDDLACVLFTSGSTGRPKGAVSPHRATVHALCETGFFELGPREVILQSMGVSWDGLSLELWSALLHGATLVFYPGDSIDADVLVSEVRRHGVTTLCLAAGLFNVLAESHADLFGSVRQVLFGGDVASMAHIRTIARAYPDLRLINGYGPVETMIVAACHRVRQRDVADGRSMVPIGPPLRNRRLYVVDAALRPVPIGVAGELYIGGPGVAYGYANRPDLTAERFVADPFGPPGSRLYRTGDLARWTGEGYLEFLGRADDQVKVRGFRIEPGEIETVLADDPRVKAAVVLVREDTPGVKRLVGYVAADEGAGVDAAGLRAAAANRLPDYMVPADLVVLSEFPLTRNGKLDRAALPAPTGRLDDDHVAPRTPVEREIARVWSEVLGVHPVGVTDNFFELGGDSILSLQVVSRAREAGLALSSRLIFRHQTVAELAAATAGNAVAGAERGPVSGPVPLLPIQRWYLDHHPDHAEHFNQWMRVDLLPGTDTEALHDALRLLGAHHDALRLRFSASPEGWRQELVPAEEPVGWEHHDLSDVDPAAREARAAELFDAAQRSFRLDHGPLLRAVVVSFGDEAPAQLLLAAHHLVMDAVSWRVLLTDLTNAYQQLRRGDTAEPPARTTSFAAWADMLATAAGAGRFDDEVDHWRAGAEPVPRDLDGANLAGTARTVTVRVDRADTEALLRLVPAVYRARIDEALLTVLGSTLAGWTGRADVLIDLEGHGREDGLDVFGAEGESVDLSRTLGWFTALYPVRLSVPGGADTSETLKSVKEQLRALPRRGLGYGALRYLTGAAVDVASPEISFNYLGRWDSATADNELFHGRSLRMGLDQHPHHTRAHLIDVVATVQSGQLELSWTYSPSVHHEHTVTALAEGMANGVRDLVRHCVEPGAGGCTPSDFPLAALDQAALDRIVGADRDVVDIYPLTLMQQGMLIHSLAEPEEDVYHAQVDFVLDGVSDVNTLGRAWQEVVDRLDILRTSLVWQDVPVPLQVVRRGVELPITYFDWSGLDAREQQEELDAYLATDRAAKFTLAEPTIARVAIAALSGDSVAVVFTFHHVLLDGWSVQQIFAELFAGYARLSGRDGAATPVRRRPFADYVGWLARQDHQAAEVYWRDVLDGLPESPALPYDREPVPGHRSRGTAQVRRELPPELRRGLDALTKRKRLTLNAVVQGAWALLLAGYSGQRDVRFGSVVSGRDGDLDGVEDICGLVINTIPVRAKVDGDRPVLDWLAELQDAQARSREFSYTSLTQLAGWLGADEAAVPGRTALFDSAVVFENYPVRYDVAAEHGLGIRDLHAADANNFPLTLVFFAADEPSFMLAYDGELFDVGTMQRLADHLTELLSAIVDADGRNLAAVTMLTAAERAELARWNDTAVDYPAEATLHELFERQASRTPDRTAVVCGAGSLTYRELDESANRLAHQLIDAGVGADSIVAIMLWRGLDMVVSMLAAHKAGGGYAMIDPEYPSERIGLMLGDLTPAVVVADQDLAERLPATDTPVLRVDADAEAIAARPSVRPDGGASADTVACVMFTSGSTGRPKGVCAPHRAMVRTFTGQDFLDFGGEQVFLQYSPMSWDAAQMELWSVLLHGGTTVLCPSHKLDLPLLVSLIDEHRVTTLWLSASLFNAVVDNHPEVLDSVRQVATGGEAASTPHIRAARGRHPNLRLVHGCGPVESMVFATTHQITAEDTGPLIPIGAPMPNTRGYVLDGNLNQVPVGVAGEWYIGGDGLARGYLGLPGLTAERFVADPFGPPGSRLYRTGDLVRWRPDGTMEMLGRIDDQVKIRGHRIEPGEIEAVLLDHPDVAAASVVVREDQPGVRRLTAYLVPAGSCDAARVRDFLADRLPDYLVPAAFVVLDALPLTSTGKVDRSALPEPEERGELLAGYVAPETPTEQGLARLWVQVLGVSRVGLDDNFFDLGGDSILTIRLLSEIKAAFGVKLSPRVVFDSPTVRKLAAAVETAVLEDIERSLVQEGG</sequence>
<dbReference type="GO" id="GO:0005737">
    <property type="term" value="C:cytoplasm"/>
    <property type="evidence" value="ECO:0007669"/>
    <property type="project" value="TreeGrafter"/>
</dbReference>
<dbReference type="InterPro" id="IPR000873">
    <property type="entry name" value="AMP-dep_synth/lig_dom"/>
</dbReference>
<dbReference type="GO" id="GO:0003824">
    <property type="term" value="F:catalytic activity"/>
    <property type="evidence" value="ECO:0007669"/>
    <property type="project" value="InterPro"/>
</dbReference>
<dbReference type="InterPro" id="IPR009081">
    <property type="entry name" value="PP-bd_ACP"/>
</dbReference>
<keyword evidence="4" id="KW-0597">Phosphoprotein</keyword>